<reference evidence="1" key="1">
    <citation type="journal article" date="2021" name="PeerJ">
        <title>Extensive microbial diversity within the chicken gut microbiome revealed by metagenomics and culture.</title>
        <authorList>
            <person name="Gilroy R."/>
            <person name="Ravi A."/>
            <person name="Getino M."/>
            <person name="Pursley I."/>
            <person name="Horton D.L."/>
            <person name="Alikhan N.F."/>
            <person name="Baker D."/>
            <person name="Gharbi K."/>
            <person name="Hall N."/>
            <person name="Watson M."/>
            <person name="Adriaenssens E.M."/>
            <person name="Foster-Nyarko E."/>
            <person name="Jarju S."/>
            <person name="Secka A."/>
            <person name="Antonio M."/>
            <person name="Oren A."/>
            <person name="Chaudhuri R.R."/>
            <person name="La Ragione R."/>
            <person name="Hildebrand F."/>
            <person name="Pallen M.J."/>
        </authorList>
    </citation>
    <scope>NUCLEOTIDE SEQUENCE</scope>
    <source>
        <strain evidence="1">A6-441</strain>
    </source>
</reference>
<dbReference type="EMBL" id="JAHLFN010000023">
    <property type="protein sequence ID" value="MBU3841912.1"/>
    <property type="molecule type" value="Genomic_DNA"/>
</dbReference>
<feature type="non-terminal residue" evidence="1">
    <location>
        <position position="40"/>
    </location>
</feature>
<dbReference type="AlphaFoldDB" id="A0A9E2KY24"/>
<accession>A0A9E2KY24</accession>
<organism evidence="1 3">
    <name type="scientific">Candidatus Fusobacterium pullicola</name>
    <dbReference type="NCBI Taxonomy" id="2838601"/>
    <lineage>
        <taxon>Bacteria</taxon>
        <taxon>Fusobacteriati</taxon>
        <taxon>Fusobacteriota</taxon>
        <taxon>Fusobacteriia</taxon>
        <taxon>Fusobacteriales</taxon>
        <taxon>Fusobacteriaceae</taxon>
        <taxon>Fusobacterium</taxon>
    </lineage>
</organism>
<gene>
    <name evidence="1" type="ORF">IAA47_02845</name>
    <name evidence="2" type="ORF">IAA47_09415</name>
</gene>
<comment type="caution">
    <text evidence="1">The sequence shown here is derived from an EMBL/GenBank/DDBJ whole genome shotgun (WGS) entry which is preliminary data.</text>
</comment>
<proteinExistence type="predicted"/>
<evidence type="ECO:0000313" key="2">
    <source>
        <dbReference type="EMBL" id="MBU3843179.1"/>
    </source>
</evidence>
<sequence length="40" mass="4199">MIIGAIEAGGTKFICGVGNEKGEIFEKVSFPTETPEITLA</sequence>
<evidence type="ECO:0000313" key="3">
    <source>
        <dbReference type="Proteomes" id="UP000724657"/>
    </source>
</evidence>
<reference evidence="1" key="2">
    <citation type="submission" date="2021-04" db="EMBL/GenBank/DDBJ databases">
        <authorList>
            <person name="Gilroy R."/>
        </authorList>
    </citation>
    <scope>NUCLEOTIDE SEQUENCE</scope>
    <source>
        <strain evidence="1">A6-441</strain>
    </source>
</reference>
<dbReference type="SUPFAM" id="SSF53067">
    <property type="entry name" value="Actin-like ATPase domain"/>
    <property type="match status" value="1"/>
</dbReference>
<dbReference type="EMBL" id="JAHLFN010000081">
    <property type="protein sequence ID" value="MBU3843179.1"/>
    <property type="molecule type" value="Genomic_DNA"/>
</dbReference>
<name>A0A9E2KY24_9FUSO</name>
<dbReference type="Proteomes" id="UP000724657">
    <property type="component" value="Unassembled WGS sequence"/>
</dbReference>
<dbReference type="InterPro" id="IPR043129">
    <property type="entry name" value="ATPase_NBD"/>
</dbReference>
<evidence type="ECO:0000313" key="1">
    <source>
        <dbReference type="EMBL" id="MBU3841912.1"/>
    </source>
</evidence>
<protein>
    <submittedName>
        <fullName evidence="1">ROK family protein</fullName>
    </submittedName>
</protein>
<dbReference type="Gene3D" id="3.30.420.40">
    <property type="match status" value="1"/>
</dbReference>